<dbReference type="KEGG" id="kmn:HW532_00155"/>
<proteinExistence type="predicted"/>
<gene>
    <name evidence="2" type="ORF">HW532_00155</name>
</gene>
<dbReference type="RefSeq" id="WP_213162507.1">
    <property type="nucleotide sequence ID" value="NZ_CP058214.1"/>
</dbReference>
<dbReference type="InterPro" id="IPR002563">
    <property type="entry name" value="Flavin_Rdtase-like_dom"/>
</dbReference>
<dbReference type="GO" id="GO:0010181">
    <property type="term" value="F:FMN binding"/>
    <property type="evidence" value="ECO:0007669"/>
    <property type="project" value="InterPro"/>
</dbReference>
<dbReference type="Proteomes" id="UP000593594">
    <property type="component" value="Chromosome"/>
</dbReference>
<dbReference type="SMART" id="SM00903">
    <property type="entry name" value="Flavin_Reduct"/>
    <property type="match status" value="1"/>
</dbReference>
<evidence type="ECO:0000259" key="1">
    <source>
        <dbReference type="SMART" id="SM00903"/>
    </source>
</evidence>
<evidence type="ECO:0000313" key="3">
    <source>
        <dbReference type="Proteomes" id="UP000593594"/>
    </source>
</evidence>
<organism evidence="2 3">
    <name type="scientific">Kaustia mangrovi</name>
    <dbReference type="NCBI Taxonomy" id="2593653"/>
    <lineage>
        <taxon>Bacteria</taxon>
        <taxon>Pseudomonadati</taxon>
        <taxon>Pseudomonadota</taxon>
        <taxon>Alphaproteobacteria</taxon>
        <taxon>Hyphomicrobiales</taxon>
        <taxon>Parvibaculaceae</taxon>
        <taxon>Kaustia</taxon>
    </lineage>
</organism>
<dbReference type="GO" id="GO:0016646">
    <property type="term" value="F:oxidoreductase activity, acting on the CH-NH group of donors, NAD or NADP as acceptor"/>
    <property type="evidence" value="ECO:0007669"/>
    <property type="project" value="UniProtKB-ARBA"/>
</dbReference>
<feature type="domain" description="Flavin reductase like" evidence="1">
    <location>
        <begin position="19"/>
        <end position="168"/>
    </location>
</feature>
<dbReference type="PANTHER" id="PTHR43812:SF2">
    <property type="entry name" value="FLAVIN REDUCTASE LIKE DOMAIN-CONTAINING PROTEIN"/>
    <property type="match status" value="1"/>
</dbReference>
<evidence type="ECO:0000313" key="2">
    <source>
        <dbReference type="EMBL" id="QPC41292.1"/>
    </source>
</evidence>
<dbReference type="AlphaFoldDB" id="A0A7S8HA84"/>
<dbReference type="Pfam" id="PF01613">
    <property type="entry name" value="Flavin_Reduct"/>
    <property type="match status" value="1"/>
</dbReference>
<accession>A0A7S8HA84</accession>
<protein>
    <submittedName>
        <fullName evidence="2">Flavin reductase family protein</fullName>
    </submittedName>
</protein>
<dbReference type="PANTHER" id="PTHR43812">
    <property type="entry name" value="BLR2425 PROTEIN"/>
    <property type="match status" value="1"/>
</dbReference>
<dbReference type="Gene3D" id="2.30.110.10">
    <property type="entry name" value="Electron Transport, Fmn-binding Protein, Chain A"/>
    <property type="match status" value="1"/>
</dbReference>
<dbReference type="InterPro" id="IPR012349">
    <property type="entry name" value="Split_barrel_FMN-bd"/>
</dbReference>
<dbReference type="EMBL" id="CP058214">
    <property type="protein sequence ID" value="QPC41292.1"/>
    <property type="molecule type" value="Genomic_DNA"/>
</dbReference>
<reference evidence="2 3" key="1">
    <citation type="submission" date="2020-06" db="EMBL/GenBank/DDBJ databases">
        <title>Genome sequence of 2 isolates from Red Sea Mangroves.</title>
        <authorList>
            <person name="Sefrji F."/>
            <person name="Michoud G."/>
            <person name="Merlino G."/>
            <person name="Daffonchio D."/>
        </authorList>
    </citation>
    <scope>NUCLEOTIDE SEQUENCE [LARGE SCALE GENOMIC DNA]</scope>
    <source>
        <strain evidence="2 3">R1DC25</strain>
    </source>
</reference>
<sequence length="215" mass="23627">MFYDALKNDHGLPHDPFKALVVPRPIGWISSLAPDGTVNLAPYSFFNAMATDPHYVLFGSGGRKDSQRNIEETGEFVCNLATWDLREEMNRSSAAVRPDVDEIALAGLTPAPCARVRPPRVKEAPAALECVYDRTITLEGAEGPDGHHPYAIVLGKVVGIHIDDSYIRNGLVDTAAMKPIARCGYMDYAVVTELFQMRRPDVDGERGAIVERETT</sequence>
<name>A0A7S8HA84_9HYPH</name>
<keyword evidence="3" id="KW-1185">Reference proteome</keyword>
<dbReference type="SUPFAM" id="SSF50475">
    <property type="entry name" value="FMN-binding split barrel"/>
    <property type="match status" value="1"/>
</dbReference>